<evidence type="ECO:0000256" key="2">
    <source>
        <dbReference type="SAM" id="Phobius"/>
    </source>
</evidence>
<keyword evidence="2" id="KW-0812">Transmembrane</keyword>
<dbReference type="Gene3D" id="1.20.140.140">
    <property type="entry name" value="Calcium release-activated calcium channel protein Orai"/>
    <property type="match status" value="1"/>
</dbReference>
<feature type="region of interest" description="Disordered" evidence="1">
    <location>
        <begin position="240"/>
        <end position="282"/>
    </location>
</feature>
<keyword evidence="2" id="KW-0472">Membrane</keyword>
<dbReference type="AlphaFoldDB" id="A0A6U6GCY4"/>
<reference evidence="3" key="1">
    <citation type="submission" date="2021-01" db="EMBL/GenBank/DDBJ databases">
        <authorList>
            <person name="Corre E."/>
            <person name="Pelletier E."/>
            <person name="Niang G."/>
            <person name="Scheremetjew M."/>
            <person name="Finn R."/>
            <person name="Kale V."/>
            <person name="Holt S."/>
            <person name="Cochrane G."/>
            <person name="Meng A."/>
            <person name="Brown T."/>
            <person name="Cohen L."/>
        </authorList>
    </citation>
    <scope>NUCLEOTIDE SEQUENCE</scope>
    <source>
        <strain evidence="3">RCC3387</strain>
    </source>
</reference>
<name>A0A6U6GCY4_9DINO</name>
<dbReference type="EMBL" id="HBGW01000937">
    <property type="protein sequence ID" value="CAD9482301.1"/>
    <property type="molecule type" value="Transcribed_RNA"/>
</dbReference>
<proteinExistence type="predicted"/>
<evidence type="ECO:0000313" key="3">
    <source>
        <dbReference type="EMBL" id="CAD9482301.1"/>
    </source>
</evidence>
<keyword evidence="2" id="KW-1133">Transmembrane helix</keyword>
<feature type="compositionally biased region" description="Basic and acidic residues" evidence="1">
    <location>
        <begin position="273"/>
        <end position="282"/>
    </location>
</feature>
<feature type="compositionally biased region" description="Basic and acidic residues" evidence="1">
    <location>
        <begin position="249"/>
        <end position="258"/>
    </location>
</feature>
<organism evidence="3">
    <name type="scientific">Zooxanthella nutricula</name>
    <dbReference type="NCBI Taxonomy" id="1333877"/>
    <lineage>
        <taxon>Eukaryota</taxon>
        <taxon>Sar</taxon>
        <taxon>Alveolata</taxon>
        <taxon>Dinophyceae</taxon>
        <taxon>Peridiniales</taxon>
        <taxon>Peridiniales incertae sedis</taxon>
        <taxon>Zooxanthella</taxon>
    </lineage>
</organism>
<feature type="transmembrane region" description="Helical" evidence="2">
    <location>
        <begin position="148"/>
        <end position="167"/>
    </location>
</feature>
<evidence type="ECO:0000256" key="1">
    <source>
        <dbReference type="SAM" id="MobiDB-lite"/>
    </source>
</evidence>
<feature type="transmembrane region" description="Helical" evidence="2">
    <location>
        <begin position="68"/>
        <end position="89"/>
    </location>
</feature>
<feature type="transmembrane region" description="Helical" evidence="2">
    <location>
        <begin position="119"/>
        <end position="142"/>
    </location>
</feature>
<gene>
    <name evidence="3" type="ORF">BRAN1462_LOCUS617</name>
</gene>
<feature type="transmembrane region" description="Helical" evidence="2">
    <location>
        <begin position="31"/>
        <end position="48"/>
    </location>
</feature>
<accession>A0A6U6GCY4</accession>
<protein>
    <submittedName>
        <fullName evidence="3">Uncharacterized protein</fullName>
    </submittedName>
</protein>
<sequence length="282" mass="31502">MLRIQKNTLVTDLSKSQVEIRQLEIDWYSNNYATITSQAMMLAGFAFAQLTTPMPEDYPSPLLLELSYLGLTSSCIGFELCAIIASNFLSTWAPSLALRGKTGVLDLHRAVDAMRDYQVIAFGLFIAGWLLFFLSSIFQLWIYFPRNVALVMTFPMTGFGLATMYFLDSLTRQLWLSDSEAVSGRVGHFHAYEHIADLDDAMITERGGGPIAKNIEGGVTGLCPLHEELPDMEAFVPRKAAEREADDLASERSTDRASWRAPARAALGYSPSDSRELSRRWH</sequence>
<dbReference type="InterPro" id="IPR038350">
    <property type="entry name" value="Orai_sf"/>
</dbReference>